<dbReference type="Pfam" id="PF07728">
    <property type="entry name" value="AAA_5"/>
    <property type="match status" value="3"/>
</dbReference>
<evidence type="ECO:0000256" key="2">
    <source>
        <dbReference type="ARBA" id="ARBA00022741"/>
    </source>
</evidence>
<evidence type="ECO:0000313" key="9">
    <source>
        <dbReference type="Proteomes" id="UP000492821"/>
    </source>
</evidence>
<name>A0A7E4V5I8_PANRE</name>
<dbReference type="PANTHER" id="PTHR21610">
    <property type="entry name" value="VON WILLEBRAND FACTOR A DOMAIN-CONTAINING PROTEIN 8"/>
    <property type="match status" value="1"/>
</dbReference>
<dbReference type="SMART" id="SM00327">
    <property type="entry name" value="VWA"/>
    <property type="match status" value="1"/>
</dbReference>
<dbReference type="InterPro" id="IPR039891">
    <property type="entry name" value="VWA8"/>
</dbReference>
<dbReference type="SUPFAM" id="SSF53300">
    <property type="entry name" value="vWA-like"/>
    <property type="match status" value="1"/>
</dbReference>
<dbReference type="FunFam" id="3.40.50.300:FF:000663">
    <property type="entry name" value="von Willebrand factor A domain containing 8"/>
    <property type="match status" value="1"/>
</dbReference>
<keyword evidence="3" id="KW-0067">ATP-binding</keyword>
<dbReference type="FunFam" id="3.40.50.300:FF:000587">
    <property type="entry name" value="von Willebrand factor A domain containing 8"/>
    <property type="match status" value="1"/>
</dbReference>
<keyword evidence="4" id="KW-0809">Transit peptide</keyword>
<comment type="subcellular location">
    <subcellularLocation>
        <location evidence="1">Mitochondrion</location>
    </subcellularLocation>
</comment>
<dbReference type="PANTHER" id="PTHR21610:SF9">
    <property type="entry name" value="VON WILLEBRAND FACTOR A DOMAIN-CONTAINING PROTEIN 8"/>
    <property type="match status" value="1"/>
</dbReference>
<dbReference type="SUPFAM" id="SSF52540">
    <property type="entry name" value="P-loop containing nucleoside triphosphate hydrolases"/>
    <property type="match status" value="3"/>
</dbReference>
<sequence length="1848" mass="205598">MTPASNGVVGLFFRRSLHDSGKAGKFVKIGDVKAPIRDAARPELVPIGYADKNAPPAIVSALKWLLQKDALQQDVFLIGVPGTLRTSVVLAYLELCNREFEYLAVTRDTTEADIKQRREIHNGSALYSDLCAVRAALHGRVLVIDGVEKAERNVLPILNNLLENREMQLDDGRFLMAAEKYDKLREKYSEAELSRMKLERVSENFHVIALGIPVPTFKGHTLDPPLRSRFQCRNLTELPFATMSELCHFFAPQVPRDKLNNLLALVYGLNSQKYEANSSVALPLFPTDMLVKAVRIWNQNPVAPEEKILKLCYPTETILKTDTQKPVLDEFIDKFGCTPEKTTKSPSDKLTQVSLNPAKHSADVEATLSGNPTTFTTPAGPFADGEGPATRHDYVSTPAHEALLADLALTHSVSDFALLGARGAGKTTIISELAHRLGYVPETVVLYQDMNSRELVQTRRMLPNGDTIWEDSQLVRAAKQGALCVLDGIEKVHWSTAEMLGSLIHHRYLQLPDGTRLIGALHYDALKTRTELTDEALAEKGIYKIADNFRLVALGDAESANGSRWLNEQLLSLFVFHSLKPMSIKEQTAVVADLVPGSDRAIVERLISLVERLRSSPDAGVRGVAASLSLRRLVYIIRRHTQNQKEGIYDAIHRATLARFMPGITRSAFEKALSEEGIGPDSLLPDTVEHDGWRERLSHADKTTSGNESMVPDIVFFDNKQHMKVMNDMAKDFELGSHLLVIGNQGVGKNKITDRFLQLIQRPRQYMQLHRDTTVQSLTVQSTVIDGILKHEDSPLVKAVREGLVLVVDEADKAPLYVVAVLKSLLDSGVLYLSDGRRIQPADMPVDPTIEAIPIHPDFRLIMLANRPGFPFLGNDLFAVLGDLFSVHVVDNPSRASELSMLRQYGPDVPQDKLDQLVGAFDELRGLSDGGLLSYPYSTRELVNIVKHLQLFPHDALAVVVRNVFDFDLYSAEATRTIEAVFHKHGIPIGIKDPEKRVYLSKQFDLKEIRTLGTWGVKSTVKPGVVNMQVAPVHAQSERELRRIRHSVEPQRPRQTSFNEQAWAWKLPISESNLCSDILDLGPVGFAVATVNPLSVVVVRDLVRGETFEVQLHSDLPSKINWHPRITLAPWANGFGNGILVHEEQSNNTFVIDLKKDVLQKLDLEAEKTAFGSMLDKFKPNSFDADQHHWRLVRDGERPVLFEKGGRTIKVLLPGELPAGVEILTLPEGTKLQNVLPISKDKLLLTNEDGPPSLLTFESDGRVLLRSVDMESPDAPKTFNLLQRIDTSGTDAVGQQFTLGSDDFYAVKSKNFPGLLSRSELQGWHRTSDSAGFVDSNIPYKGLLDKHALTHPQKETVAFSNGLVVKALANWEAPSKALPVGVDPRAISGFLEVVDTKKGTVQYVPVPQVEQKAYYHGSWIASISRPPFTIAKAADEKSLLTCDTGGNVRQWQVDEIQIMQSLQEWHKLFGTEDANERIDFERDADQVDMSKLDDPKIGKIDPDNTPHVGGNQWMGGTGGYNTAGLGGVGGPFRLDAGHDVHQIHESAKQQVSDEYLKKAREINRAEYHKRLKEIDMTEHDAAQYEAVRGKIDSYVTRMKAVIDSLEAREQERQWMKHQTSGDLDDGKLIEGMTGEKAIFRRRMDQPPEPGTTQTKPKRLRLVFDVSGSMYRFNGHDRRLVRSMEAAMMVMDALDGKGEKVKYDIIGHSGDGPEHVFTKADTPPSNEKQKFDVVRKMYLQSQFCMSGDFTVEALEHAIASVAKESDVDERFVVILSDANLDRYGISPRHLARVIESEPTVNAFVILIGSLGQQAERLVKGLPAGKAFYAADTSQLPTIIQNIFASTLIK</sequence>
<dbReference type="InterPro" id="IPR027417">
    <property type="entry name" value="P-loop_NTPase"/>
</dbReference>
<evidence type="ECO:0000256" key="6">
    <source>
        <dbReference type="ARBA" id="ARBA00055988"/>
    </source>
</evidence>
<dbReference type="Gene3D" id="3.40.50.300">
    <property type="entry name" value="P-loop containing nucleotide triphosphate hydrolases"/>
    <property type="match status" value="3"/>
</dbReference>
<protein>
    <recommendedName>
        <fullName evidence="7">von Willebrand factor A domain-containing protein 8</fullName>
    </recommendedName>
</protein>
<dbReference type="WBParaSite" id="Pan_g16781.t1">
    <property type="protein sequence ID" value="Pan_g16781.t1"/>
    <property type="gene ID" value="Pan_g16781"/>
</dbReference>
<evidence type="ECO:0000313" key="10">
    <source>
        <dbReference type="WBParaSite" id="Pan_g16781.t1"/>
    </source>
</evidence>
<evidence type="ECO:0000256" key="4">
    <source>
        <dbReference type="ARBA" id="ARBA00022946"/>
    </source>
</evidence>
<reference evidence="9" key="1">
    <citation type="journal article" date="2013" name="Genetics">
        <title>The draft genome and transcriptome of Panagrellus redivivus are shaped by the harsh demands of a free-living lifestyle.</title>
        <authorList>
            <person name="Srinivasan J."/>
            <person name="Dillman A.R."/>
            <person name="Macchietto M.G."/>
            <person name="Heikkinen L."/>
            <person name="Lakso M."/>
            <person name="Fracchia K.M."/>
            <person name="Antoshechkin I."/>
            <person name="Mortazavi A."/>
            <person name="Wong G."/>
            <person name="Sternberg P.W."/>
        </authorList>
    </citation>
    <scope>NUCLEOTIDE SEQUENCE [LARGE SCALE GENOMIC DNA]</scope>
    <source>
        <strain evidence="9">MT8872</strain>
    </source>
</reference>
<dbReference type="InterPro" id="IPR002035">
    <property type="entry name" value="VWF_A"/>
</dbReference>
<dbReference type="GO" id="GO:0005524">
    <property type="term" value="F:ATP binding"/>
    <property type="evidence" value="ECO:0007669"/>
    <property type="project" value="UniProtKB-KW"/>
</dbReference>
<dbReference type="InterPro" id="IPR011704">
    <property type="entry name" value="ATPase_dyneun-rel_AAA"/>
</dbReference>
<proteinExistence type="predicted"/>
<keyword evidence="5" id="KW-0496">Mitochondrion</keyword>
<keyword evidence="9" id="KW-1185">Reference proteome</keyword>
<reference evidence="10" key="2">
    <citation type="submission" date="2020-10" db="UniProtKB">
        <authorList>
            <consortium name="WormBaseParasite"/>
        </authorList>
    </citation>
    <scope>IDENTIFICATION</scope>
</reference>
<evidence type="ECO:0000256" key="7">
    <source>
        <dbReference type="ARBA" id="ARBA00070377"/>
    </source>
</evidence>
<dbReference type="GO" id="GO:0005739">
    <property type="term" value="C:mitochondrion"/>
    <property type="evidence" value="ECO:0007669"/>
    <property type="project" value="UniProtKB-SubCell"/>
</dbReference>
<dbReference type="Gene3D" id="3.40.50.410">
    <property type="entry name" value="von Willebrand factor, type A domain"/>
    <property type="match status" value="1"/>
</dbReference>
<evidence type="ECO:0000256" key="5">
    <source>
        <dbReference type="ARBA" id="ARBA00023128"/>
    </source>
</evidence>
<keyword evidence="2" id="KW-0547">Nucleotide-binding</keyword>
<accession>A0A7E4V5I8</accession>
<evidence type="ECO:0000256" key="3">
    <source>
        <dbReference type="ARBA" id="ARBA00022840"/>
    </source>
</evidence>
<dbReference type="InterPro" id="IPR036465">
    <property type="entry name" value="vWFA_dom_sf"/>
</dbReference>
<dbReference type="PROSITE" id="PS50234">
    <property type="entry name" value="VWFA"/>
    <property type="match status" value="1"/>
</dbReference>
<dbReference type="Proteomes" id="UP000492821">
    <property type="component" value="Unassembled WGS sequence"/>
</dbReference>
<feature type="domain" description="VWFA" evidence="8">
    <location>
        <begin position="1658"/>
        <end position="1841"/>
    </location>
</feature>
<evidence type="ECO:0000256" key="1">
    <source>
        <dbReference type="ARBA" id="ARBA00004173"/>
    </source>
</evidence>
<comment type="function">
    <text evidence="6">Exhibits ATPase activity in vitro.</text>
</comment>
<evidence type="ECO:0000259" key="8">
    <source>
        <dbReference type="PROSITE" id="PS50234"/>
    </source>
</evidence>
<organism evidence="9 10">
    <name type="scientific">Panagrellus redivivus</name>
    <name type="common">Microworm</name>
    <dbReference type="NCBI Taxonomy" id="6233"/>
    <lineage>
        <taxon>Eukaryota</taxon>
        <taxon>Metazoa</taxon>
        <taxon>Ecdysozoa</taxon>
        <taxon>Nematoda</taxon>
        <taxon>Chromadorea</taxon>
        <taxon>Rhabditida</taxon>
        <taxon>Tylenchina</taxon>
        <taxon>Panagrolaimomorpha</taxon>
        <taxon>Panagrolaimoidea</taxon>
        <taxon>Panagrolaimidae</taxon>
        <taxon>Panagrellus</taxon>
    </lineage>
</organism>
<dbReference type="GO" id="GO:0016887">
    <property type="term" value="F:ATP hydrolysis activity"/>
    <property type="evidence" value="ECO:0007669"/>
    <property type="project" value="InterPro"/>
</dbReference>